<evidence type="ECO:0000313" key="9">
    <source>
        <dbReference type="Proteomes" id="UP000094385"/>
    </source>
</evidence>
<keyword evidence="9" id="KW-1185">Reference proteome</keyword>
<dbReference type="InterPro" id="IPR005829">
    <property type="entry name" value="Sugar_transporter_CS"/>
</dbReference>
<dbReference type="PROSITE" id="PS50850">
    <property type="entry name" value="MFS"/>
    <property type="match status" value="1"/>
</dbReference>
<feature type="region of interest" description="Disordered" evidence="5">
    <location>
        <begin position="1"/>
        <end position="36"/>
    </location>
</feature>
<sequence>MTATGPNDNDHEEYRPREQSSNPFVSTPYRDNPDAATVSDDSITQISNSKWWRRPSIYLLLPAYLVHTIAQGALITPMLNSIFTLVCRAYYMQPDDELEAMEDINRDCQTADMNATVSHFTMVFILIQGIMAALVSPKLGALSDRIGRRPILAISAITPLVSSTILAAAMKSASPYAYRWLLVMPILEGLSGSTTTMILTAHAYATDCTPPVKRANAFGLLRACLFCGMALGPAFGGMLIKLTDNILSVIYVAIVMQALFALFILLVLPESLSQERIIDAQELHRISMEFNAARPRDIRYYLRRLNFLQPLRVLWPNDGTRLVIKKNIVILTGIDTVFNGCTTGAIVSILLYAEYTFQWTSVETGFFISLTSVFRAIELLVVLPSITYIYKRRHPHAQHEVGASKSDIFMIRMSVIFETCSYLLMASATNGIEFAIAGTVSAFGSLESPTVRAALTKHVPTENTGAVLGALSLMQSLSEIVGPIIFSNIYASTVVSYPKAIFVASIIIFIIAFVMSLLLTEHLGGGLYDSGDGLDIAGDRDRNMELQSENGSDTEER</sequence>
<dbReference type="AlphaFoldDB" id="A0A1E3Q1S7"/>
<keyword evidence="2 6" id="KW-0812">Transmembrane</keyword>
<dbReference type="InterPro" id="IPR020846">
    <property type="entry name" value="MFS_dom"/>
</dbReference>
<dbReference type="PANTHER" id="PTHR23507">
    <property type="entry name" value="ZGC:174356"/>
    <property type="match status" value="1"/>
</dbReference>
<feature type="transmembrane region" description="Helical" evidence="6">
    <location>
        <begin position="365"/>
        <end position="390"/>
    </location>
</feature>
<comment type="subcellular location">
    <subcellularLocation>
        <location evidence="1">Membrane</location>
        <topology evidence="1">Multi-pass membrane protein</topology>
    </subcellularLocation>
</comment>
<feature type="transmembrane region" description="Helical" evidence="6">
    <location>
        <begin position="246"/>
        <end position="268"/>
    </location>
</feature>
<dbReference type="Gene3D" id="1.20.1250.20">
    <property type="entry name" value="MFS general substrate transporter like domains"/>
    <property type="match status" value="1"/>
</dbReference>
<dbReference type="GO" id="GO:0016020">
    <property type="term" value="C:membrane"/>
    <property type="evidence" value="ECO:0007669"/>
    <property type="project" value="UniProtKB-SubCell"/>
</dbReference>
<accession>A0A1E3Q1S7</accession>
<evidence type="ECO:0000313" key="8">
    <source>
        <dbReference type="EMBL" id="ODQ71616.1"/>
    </source>
</evidence>
<protein>
    <recommendedName>
        <fullName evidence="7">Major facilitator superfamily (MFS) profile domain-containing protein</fullName>
    </recommendedName>
</protein>
<feature type="transmembrane region" description="Helical" evidence="6">
    <location>
        <begin position="501"/>
        <end position="519"/>
    </location>
</feature>
<name>A0A1E3Q1S7_LIPST</name>
<evidence type="ECO:0000256" key="5">
    <source>
        <dbReference type="SAM" id="MobiDB-lite"/>
    </source>
</evidence>
<feature type="transmembrane region" description="Helical" evidence="6">
    <location>
        <begin position="57"/>
        <end position="75"/>
    </location>
</feature>
<dbReference type="EMBL" id="KV454297">
    <property type="protein sequence ID" value="ODQ71616.1"/>
    <property type="molecule type" value="Genomic_DNA"/>
</dbReference>
<dbReference type="PANTHER" id="PTHR23507:SF40">
    <property type="entry name" value="TETRACYCLINE-EFFLUX TRANSPORTER"/>
    <property type="match status" value="1"/>
</dbReference>
<evidence type="ECO:0000256" key="6">
    <source>
        <dbReference type="SAM" id="Phobius"/>
    </source>
</evidence>
<dbReference type="PROSITE" id="PS00216">
    <property type="entry name" value="SUGAR_TRANSPORT_1"/>
    <property type="match status" value="1"/>
</dbReference>
<evidence type="ECO:0000256" key="4">
    <source>
        <dbReference type="ARBA" id="ARBA00023136"/>
    </source>
</evidence>
<organism evidence="8 9">
    <name type="scientific">Lipomyces starkeyi NRRL Y-11557</name>
    <dbReference type="NCBI Taxonomy" id="675824"/>
    <lineage>
        <taxon>Eukaryota</taxon>
        <taxon>Fungi</taxon>
        <taxon>Dikarya</taxon>
        <taxon>Ascomycota</taxon>
        <taxon>Saccharomycotina</taxon>
        <taxon>Lipomycetes</taxon>
        <taxon>Lipomycetales</taxon>
        <taxon>Lipomycetaceae</taxon>
        <taxon>Lipomyces</taxon>
    </lineage>
</organism>
<evidence type="ECO:0000259" key="7">
    <source>
        <dbReference type="PROSITE" id="PS50850"/>
    </source>
</evidence>
<dbReference type="Proteomes" id="UP000094385">
    <property type="component" value="Unassembled WGS sequence"/>
</dbReference>
<gene>
    <name evidence="8" type="ORF">LIPSTDRAFT_73329</name>
</gene>
<proteinExistence type="predicted"/>
<keyword evidence="4 6" id="KW-0472">Membrane</keyword>
<feature type="compositionally biased region" description="Basic and acidic residues" evidence="5">
    <location>
        <begin position="8"/>
        <end position="18"/>
    </location>
</feature>
<feature type="transmembrane region" description="Helical" evidence="6">
    <location>
        <begin position="182"/>
        <end position="205"/>
    </location>
</feature>
<evidence type="ECO:0000256" key="2">
    <source>
        <dbReference type="ARBA" id="ARBA00022692"/>
    </source>
</evidence>
<feature type="transmembrane region" description="Helical" evidence="6">
    <location>
        <begin position="151"/>
        <end position="170"/>
    </location>
</feature>
<dbReference type="SUPFAM" id="SSF103473">
    <property type="entry name" value="MFS general substrate transporter"/>
    <property type="match status" value="1"/>
</dbReference>
<keyword evidence="3 6" id="KW-1133">Transmembrane helix</keyword>
<evidence type="ECO:0000256" key="3">
    <source>
        <dbReference type="ARBA" id="ARBA00022989"/>
    </source>
</evidence>
<dbReference type="OrthoDB" id="3026777at2759"/>
<dbReference type="GO" id="GO:0022857">
    <property type="term" value="F:transmembrane transporter activity"/>
    <property type="evidence" value="ECO:0007669"/>
    <property type="project" value="InterPro"/>
</dbReference>
<reference evidence="8 9" key="1">
    <citation type="journal article" date="2016" name="Proc. Natl. Acad. Sci. U.S.A.">
        <title>Comparative genomics of biotechnologically important yeasts.</title>
        <authorList>
            <person name="Riley R."/>
            <person name="Haridas S."/>
            <person name="Wolfe K.H."/>
            <person name="Lopes M.R."/>
            <person name="Hittinger C.T."/>
            <person name="Goeker M."/>
            <person name="Salamov A.A."/>
            <person name="Wisecaver J.H."/>
            <person name="Long T.M."/>
            <person name="Calvey C.H."/>
            <person name="Aerts A.L."/>
            <person name="Barry K.W."/>
            <person name="Choi C."/>
            <person name="Clum A."/>
            <person name="Coughlan A.Y."/>
            <person name="Deshpande S."/>
            <person name="Douglass A.P."/>
            <person name="Hanson S.J."/>
            <person name="Klenk H.-P."/>
            <person name="LaButti K.M."/>
            <person name="Lapidus A."/>
            <person name="Lindquist E.A."/>
            <person name="Lipzen A.M."/>
            <person name="Meier-Kolthoff J.P."/>
            <person name="Ohm R.A."/>
            <person name="Otillar R.P."/>
            <person name="Pangilinan J.L."/>
            <person name="Peng Y."/>
            <person name="Rokas A."/>
            <person name="Rosa C.A."/>
            <person name="Scheuner C."/>
            <person name="Sibirny A.A."/>
            <person name="Slot J.C."/>
            <person name="Stielow J.B."/>
            <person name="Sun H."/>
            <person name="Kurtzman C.P."/>
            <person name="Blackwell M."/>
            <person name="Grigoriev I.V."/>
            <person name="Jeffries T.W."/>
        </authorList>
    </citation>
    <scope>NUCLEOTIDE SEQUENCE [LARGE SCALE GENOMIC DNA]</scope>
    <source>
        <strain evidence="8 9">NRRL Y-11557</strain>
    </source>
</reference>
<evidence type="ECO:0000256" key="1">
    <source>
        <dbReference type="ARBA" id="ARBA00004141"/>
    </source>
</evidence>
<feature type="transmembrane region" description="Helical" evidence="6">
    <location>
        <begin position="328"/>
        <end position="353"/>
    </location>
</feature>
<dbReference type="InterPro" id="IPR036259">
    <property type="entry name" value="MFS_trans_sf"/>
</dbReference>
<dbReference type="Pfam" id="PF07690">
    <property type="entry name" value="MFS_1"/>
    <property type="match status" value="1"/>
</dbReference>
<dbReference type="InterPro" id="IPR011701">
    <property type="entry name" value="MFS"/>
</dbReference>
<feature type="transmembrane region" description="Helical" evidence="6">
    <location>
        <begin position="120"/>
        <end position="139"/>
    </location>
</feature>
<feature type="domain" description="Major facilitator superfamily (MFS) profile" evidence="7">
    <location>
        <begin position="65"/>
        <end position="524"/>
    </location>
</feature>
<feature type="transmembrane region" description="Helical" evidence="6">
    <location>
        <begin position="217"/>
        <end position="240"/>
    </location>
</feature>